<proteinExistence type="predicted"/>
<protein>
    <submittedName>
        <fullName evidence="1">Uncharacterized protein</fullName>
    </submittedName>
</protein>
<evidence type="ECO:0000313" key="2">
    <source>
        <dbReference type="Proteomes" id="UP000320055"/>
    </source>
</evidence>
<dbReference type="RefSeq" id="WP_144869811.1">
    <property type="nucleotide sequence ID" value="NZ_LR213881.1"/>
</dbReference>
<dbReference type="EMBL" id="CAACVJ010000033">
    <property type="protein sequence ID" value="VEP11955.1"/>
    <property type="molecule type" value="Genomic_DNA"/>
</dbReference>
<sequence>MTLIREVVKQAIKTGYLTLKAEEELRMMLKSKYELEDLEAFIQLQQAAMVGRVKQESREILVSSSSY</sequence>
<accession>A0A563VKX1</accession>
<evidence type="ECO:0000313" key="1">
    <source>
        <dbReference type="EMBL" id="VEP11955.1"/>
    </source>
</evidence>
<reference evidence="1 2" key="1">
    <citation type="submission" date="2019-01" db="EMBL/GenBank/DDBJ databases">
        <authorList>
            <person name="Brito A."/>
        </authorList>
    </citation>
    <scope>NUCLEOTIDE SEQUENCE [LARGE SCALE GENOMIC DNA]</scope>
    <source>
        <strain evidence="1">1</strain>
    </source>
</reference>
<organism evidence="1 2">
    <name type="scientific">Hyella patelloides LEGE 07179</name>
    <dbReference type="NCBI Taxonomy" id="945734"/>
    <lineage>
        <taxon>Bacteria</taxon>
        <taxon>Bacillati</taxon>
        <taxon>Cyanobacteriota</taxon>
        <taxon>Cyanophyceae</taxon>
        <taxon>Pleurocapsales</taxon>
        <taxon>Hyellaceae</taxon>
        <taxon>Hyella</taxon>
    </lineage>
</organism>
<keyword evidence="2" id="KW-1185">Reference proteome</keyword>
<dbReference type="OrthoDB" id="466921at2"/>
<dbReference type="AlphaFoldDB" id="A0A563VKX1"/>
<dbReference type="Proteomes" id="UP000320055">
    <property type="component" value="Unassembled WGS sequence"/>
</dbReference>
<gene>
    <name evidence="1" type="ORF">H1P_1280010</name>
</gene>
<name>A0A563VKX1_9CYAN</name>